<gene>
    <name evidence="2" type="ORF">JHW45_16305</name>
</gene>
<name>A0ABY7SUR2_9RHOB</name>
<organism evidence="2 3">
    <name type="scientific">Paracoccus stylophorae</name>
    <dbReference type="NCBI Taxonomy" id="659350"/>
    <lineage>
        <taxon>Bacteria</taxon>
        <taxon>Pseudomonadati</taxon>
        <taxon>Pseudomonadota</taxon>
        <taxon>Alphaproteobacteria</taxon>
        <taxon>Rhodobacterales</taxon>
        <taxon>Paracoccaceae</taxon>
        <taxon>Paracoccus</taxon>
    </lineage>
</organism>
<keyword evidence="1" id="KW-0472">Membrane</keyword>
<sequence length="84" mass="9118">MRDFFILWLERIVNAVVILGAAAILFGGFVAMFSPQGGILQGLLVWLGGAIYLAVMAGMIYLGLGIYNNTRRTAEAVERLAERG</sequence>
<keyword evidence="3" id="KW-1185">Reference proteome</keyword>
<dbReference type="EMBL" id="CP067134">
    <property type="protein sequence ID" value="WCR10585.1"/>
    <property type="molecule type" value="Genomic_DNA"/>
</dbReference>
<reference evidence="2 3" key="1">
    <citation type="submission" date="2021-01" db="EMBL/GenBank/DDBJ databases">
        <title>Biogeographic distribution of Paracoccus.</title>
        <authorList>
            <person name="Hollensteiner J."/>
            <person name="Leineberger J."/>
            <person name="Brinkhoff T."/>
            <person name="Daniel R."/>
        </authorList>
    </citation>
    <scope>NUCLEOTIDE SEQUENCE [LARGE SCALE GENOMIC DNA]</scope>
    <source>
        <strain evidence="2 3">LMG25392</strain>
    </source>
</reference>
<accession>A0ABY7SUR2</accession>
<evidence type="ECO:0000313" key="2">
    <source>
        <dbReference type="EMBL" id="WCR10585.1"/>
    </source>
</evidence>
<feature type="transmembrane region" description="Helical" evidence="1">
    <location>
        <begin position="12"/>
        <end position="33"/>
    </location>
</feature>
<dbReference type="Proteomes" id="UP001218412">
    <property type="component" value="Chromosome"/>
</dbReference>
<proteinExistence type="predicted"/>
<dbReference type="RefSeq" id="WP_272858646.1">
    <property type="nucleotide sequence ID" value="NZ_CP067134.1"/>
</dbReference>
<feature type="transmembrane region" description="Helical" evidence="1">
    <location>
        <begin position="39"/>
        <end position="62"/>
    </location>
</feature>
<keyword evidence="1" id="KW-1133">Transmembrane helix</keyword>
<evidence type="ECO:0000256" key="1">
    <source>
        <dbReference type="SAM" id="Phobius"/>
    </source>
</evidence>
<evidence type="ECO:0000313" key="3">
    <source>
        <dbReference type="Proteomes" id="UP001218412"/>
    </source>
</evidence>
<protein>
    <submittedName>
        <fullName evidence="2">Uncharacterized protein</fullName>
    </submittedName>
</protein>
<keyword evidence="1" id="KW-0812">Transmembrane</keyword>